<gene>
    <name evidence="1" type="ORF">PMV_279</name>
</gene>
<evidence type="ECO:0000313" key="2">
    <source>
        <dbReference type="Proteomes" id="UP000319438"/>
    </source>
</evidence>
<sequence length="113" mass="12827">MSRLQEATQKFEKAARFTEEAVNKQDVWDLEKIMDTEAELYRDAALELEVGDIVILKGGGDAIFLELKSDTFIGYSRSQGFFEEGLCYIHSVSNHFSEVSGIVNRLGFVQDRQ</sequence>
<proteinExistence type="predicted"/>
<dbReference type="Proteomes" id="UP000319438">
    <property type="component" value="Segment"/>
</dbReference>
<dbReference type="EMBL" id="KT428292">
    <property type="protein sequence ID" value="ALH06977.1"/>
    <property type="molecule type" value="Genomic_DNA"/>
</dbReference>
<name>A0A0N9PWG9_9VIRU</name>
<reference evidence="1" key="1">
    <citation type="journal article" date="2015" name="Genome Announc.">
        <title>Complete Genome Sequence of a New Member of the Marseilleviridae Recovered from the Brackish Submarine Spring in the Cassis Port-Miou Calanque, France.</title>
        <authorList>
            <person name="Doutre G."/>
            <person name="Arfib B."/>
            <person name="Rochette P."/>
            <person name="Claverie J.M."/>
            <person name="Bonin P."/>
            <person name="Abergel C."/>
        </authorList>
    </citation>
    <scope>NUCLEOTIDE SEQUENCE [LARGE SCALE GENOMIC DNA]</scope>
    <source>
        <strain evidence="1">1</strain>
    </source>
</reference>
<organism evidence="1 2">
    <name type="scientific">Port-miou virus</name>
    <dbReference type="NCBI Taxonomy" id="1733873"/>
    <lineage>
        <taxon>Viruses</taxon>
        <taxon>Varidnaviria</taxon>
        <taxon>Bamfordvirae</taxon>
        <taxon>Nucleocytoviricota</taxon>
        <taxon>Megaviricetes</taxon>
        <taxon>Pimascovirales</taxon>
        <taxon>Pimascovirales incertae sedis</taxon>
        <taxon>Marseilleviridae</taxon>
        <taxon>Losannavirus</taxon>
        <taxon>Losannavirus lausannense</taxon>
        <taxon>Lausannevirus</taxon>
    </lineage>
</organism>
<protein>
    <submittedName>
        <fullName evidence="1">Uncharacterized protein</fullName>
    </submittedName>
</protein>
<accession>A0A0N9PWG9</accession>
<evidence type="ECO:0000313" key="1">
    <source>
        <dbReference type="EMBL" id="ALH06977.1"/>
    </source>
</evidence>